<feature type="non-terminal residue" evidence="1">
    <location>
        <position position="1"/>
    </location>
</feature>
<dbReference type="InParanoid" id="W4JXX0"/>
<dbReference type="GeneID" id="20668948"/>
<accession>W4JXX0</accession>
<name>W4JXX0_HETIT</name>
<dbReference type="AlphaFoldDB" id="W4JXX0"/>
<protein>
    <submittedName>
        <fullName evidence="1">Uncharacterized protein</fullName>
    </submittedName>
</protein>
<dbReference type="KEGG" id="hir:HETIRDRAFT_242693"/>
<dbReference type="Proteomes" id="UP000030671">
    <property type="component" value="Unassembled WGS sequence"/>
</dbReference>
<dbReference type="eggNOG" id="ENOG502SPIU">
    <property type="taxonomic scope" value="Eukaryota"/>
</dbReference>
<reference evidence="1 2" key="1">
    <citation type="journal article" date="2012" name="New Phytol.">
        <title>Insight into trade-off between wood decay and parasitism from the genome of a fungal forest pathogen.</title>
        <authorList>
            <person name="Olson A."/>
            <person name="Aerts A."/>
            <person name="Asiegbu F."/>
            <person name="Belbahri L."/>
            <person name="Bouzid O."/>
            <person name="Broberg A."/>
            <person name="Canback B."/>
            <person name="Coutinho P.M."/>
            <person name="Cullen D."/>
            <person name="Dalman K."/>
            <person name="Deflorio G."/>
            <person name="van Diepen L.T."/>
            <person name="Dunand C."/>
            <person name="Duplessis S."/>
            <person name="Durling M."/>
            <person name="Gonthier P."/>
            <person name="Grimwood J."/>
            <person name="Fossdal C.G."/>
            <person name="Hansson D."/>
            <person name="Henrissat B."/>
            <person name="Hietala A."/>
            <person name="Himmelstrand K."/>
            <person name="Hoffmeister D."/>
            <person name="Hogberg N."/>
            <person name="James T.Y."/>
            <person name="Karlsson M."/>
            <person name="Kohler A."/>
            <person name="Kues U."/>
            <person name="Lee Y.H."/>
            <person name="Lin Y.C."/>
            <person name="Lind M."/>
            <person name="Lindquist E."/>
            <person name="Lombard V."/>
            <person name="Lucas S."/>
            <person name="Lunden K."/>
            <person name="Morin E."/>
            <person name="Murat C."/>
            <person name="Park J."/>
            <person name="Raffaello T."/>
            <person name="Rouze P."/>
            <person name="Salamov A."/>
            <person name="Schmutz J."/>
            <person name="Solheim H."/>
            <person name="Stahlberg J."/>
            <person name="Velez H."/>
            <person name="de Vries R.P."/>
            <person name="Wiebenga A."/>
            <person name="Woodward S."/>
            <person name="Yakovlev I."/>
            <person name="Garbelotto M."/>
            <person name="Martin F."/>
            <person name="Grigoriev I.V."/>
            <person name="Stenlid J."/>
        </authorList>
    </citation>
    <scope>NUCLEOTIDE SEQUENCE [LARGE SCALE GENOMIC DNA]</scope>
    <source>
        <strain evidence="1 2">TC 32-1</strain>
    </source>
</reference>
<dbReference type="RefSeq" id="XP_009549954.1">
    <property type="nucleotide sequence ID" value="XM_009551659.2"/>
</dbReference>
<dbReference type="OrthoDB" id="3191568at2759"/>
<evidence type="ECO:0000313" key="1">
    <source>
        <dbReference type="EMBL" id="ETW77940.1"/>
    </source>
</evidence>
<gene>
    <name evidence="1" type="ORF">HETIRDRAFT_242693</name>
</gene>
<organism evidence="1 2">
    <name type="scientific">Heterobasidion irregulare (strain TC 32-1)</name>
    <dbReference type="NCBI Taxonomy" id="747525"/>
    <lineage>
        <taxon>Eukaryota</taxon>
        <taxon>Fungi</taxon>
        <taxon>Dikarya</taxon>
        <taxon>Basidiomycota</taxon>
        <taxon>Agaricomycotina</taxon>
        <taxon>Agaricomycetes</taxon>
        <taxon>Russulales</taxon>
        <taxon>Bondarzewiaceae</taxon>
        <taxon>Heterobasidion</taxon>
        <taxon>Heterobasidion annosum species complex</taxon>
    </lineage>
</organism>
<feature type="non-terminal residue" evidence="1">
    <location>
        <position position="186"/>
    </location>
</feature>
<proteinExistence type="predicted"/>
<sequence length="186" mass="20721">WGYSGTPAPSIFGALPVHANFLPTRPSEFVAYHIVGLNPNVLNASVVGPSPHSHTAFRIITDPAQPMRTIWRDSHRRTVAIADWEGHAIVEMPGLFPRQPLRNWLRLSSDRSSRYMNVRGVQYIWAPVDQYICLYYTQSGMSHILARVSALSTSISIELTQQAIQYGLLEVCILSASVFLSGQSID</sequence>
<dbReference type="EMBL" id="KI925462">
    <property type="protein sequence ID" value="ETW77940.1"/>
    <property type="molecule type" value="Genomic_DNA"/>
</dbReference>
<evidence type="ECO:0000313" key="2">
    <source>
        <dbReference type="Proteomes" id="UP000030671"/>
    </source>
</evidence>
<dbReference type="HOGENOM" id="CLU_098000_0_0_1"/>
<keyword evidence="2" id="KW-1185">Reference proteome</keyword>